<keyword evidence="3 10" id="KW-0812">Transmembrane</keyword>
<dbReference type="PANTHER" id="PTHR34573">
    <property type="entry name" value="VKC DOMAIN-CONTAINING PROTEIN"/>
    <property type="match status" value="1"/>
</dbReference>
<keyword evidence="9" id="KW-0676">Redox-active center</keyword>
<evidence type="ECO:0000256" key="9">
    <source>
        <dbReference type="ARBA" id="ARBA00023284"/>
    </source>
</evidence>
<dbReference type="STRING" id="1802114.A2719_05165"/>
<dbReference type="GO" id="GO:0016020">
    <property type="term" value="C:membrane"/>
    <property type="evidence" value="ECO:0007669"/>
    <property type="project" value="UniProtKB-SubCell"/>
</dbReference>
<organism evidence="12 13">
    <name type="scientific">Candidatus Ryanbacteria bacterium RIFCSPHIGHO2_01_FULL_45_22</name>
    <dbReference type="NCBI Taxonomy" id="1802114"/>
    <lineage>
        <taxon>Bacteria</taxon>
        <taxon>Candidatus Ryaniibacteriota</taxon>
    </lineage>
</organism>
<comment type="subcellular location">
    <subcellularLocation>
        <location evidence="1">Membrane</location>
        <topology evidence="1">Multi-pass membrane protein</topology>
    </subcellularLocation>
</comment>
<gene>
    <name evidence="12" type="ORF">A2719_05165</name>
</gene>
<evidence type="ECO:0000259" key="11">
    <source>
        <dbReference type="SMART" id="SM00756"/>
    </source>
</evidence>
<comment type="caution">
    <text evidence="12">The sequence shown here is derived from an EMBL/GenBank/DDBJ whole genome shotgun (WGS) entry which is preliminary data.</text>
</comment>
<dbReference type="SMART" id="SM00756">
    <property type="entry name" value="VKc"/>
    <property type="match status" value="1"/>
</dbReference>
<comment type="similarity">
    <text evidence="2">Belongs to the VKOR family.</text>
</comment>
<dbReference type="Pfam" id="PF07884">
    <property type="entry name" value="VKOR"/>
    <property type="match status" value="1"/>
</dbReference>
<evidence type="ECO:0000256" key="7">
    <source>
        <dbReference type="ARBA" id="ARBA00023136"/>
    </source>
</evidence>
<proteinExistence type="inferred from homology"/>
<dbReference type="Gene3D" id="1.20.1440.130">
    <property type="entry name" value="VKOR domain"/>
    <property type="match status" value="1"/>
</dbReference>
<dbReference type="InterPro" id="IPR012932">
    <property type="entry name" value="VKOR"/>
</dbReference>
<reference evidence="12 13" key="1">
    <citation type="journal article" date="2016" name="Nat. Commun.">
        <title>Thousands of microbial genomes shed light on interconnected biogeochemical processes in an aquifer system.</title>
        <authorList>
            <person name="Anantharaman K."/>
            <person name="Brown C.T."/>
            <person name="Hug L.A."/>
            <person name="Sharon I."/>
            <person name="Castelle C.J."/>
            <person name="Probst A.J."/>
            <person name="Thomas B.C."/>
            <person name="Singh A."/>
            <person name="Wilkins M.J."/>
            <person name="Karaoz U."/>
            <person name="Brodie E.L."/>
            <person name="Williams K.H."/>
            <person name="Hubbard S.S."/>
            <person name="Banfield J.F."/>
        </authorList>
    </citation>
    <scope>NUCLEOTIDE SEQUENCE [LARGE SCALE GENOMIC DNA]</scope>
</reference>
<feature type="domain" description="Vitamin K epoxide reductase" evidence="11">
    <location>
        <begin position="5"/>
        <end position="138"/>
    </location>
</feature>
<dbReference type="InterPro" id="IPR044698">
    <property type="entry name" value="VKOR/LTO1"/>
</dbReference>
<dbReference type="PANTHER" id="PTHR34573:SF1">
    <property type="entry name" value="VITAMIN K EPOXIDE REDUCTASE DOMAIN-CONTAINING PROTEIN"/>
    <property type="match status" value="1"/>
</dbReference>
<keyword evidence="8" id="KW-1015">Disulfide bond</keyword>
<feature type="transmembrane region" description="Helical" evidence="10">
    <location>
        <begin position="118"/>
        <end position="138"/>
    </location>
</feature>
<dbReference type="EMBL" id="MHNK01000002">
    <property type="protein sequence ID" value="OGZ44486.1"/>
    <property type="molecule type" value="Genomic_DNA"/>
</dbReference>
<accession>A0A1G2G2G8</accession>
<evidence type="ECO:0000256" key="1">
    <source>
        <dbReference type="ARBA" id="ARBA00004141"/>
    </source>
</evidence>
<evidence type="ECO:0000313" key="12">
    <source>
        <dbReference type="EMBL" id="OGZ44486.1"/>
    </source>
</evidence>
<dbReference type="AlphaFoldDB" id="A0A1G2G2G8"/>
<protein>
    <recommendedName>
        <fullName evidence="11">Vitamin K epoxide reductase domain-containing protein</fullName>
    </recommendedName>
</protein>
<feature type="transmembrane region" description="Helical" evidence="10">
    <location>
        <begin position="92"/>
        <end position="112"/>
    </location>
</feature>
<evidence type="ECO:0000256" key="4">
    <source>
        <dbReference type="ARBA" id="ARBA00022719"/>
    </source>
</evidence>
<evidence type="ECO:0000256" key="5">
    <source>
        <dbReference type="ARBA" id="ARBA00022989"/>
    </source>
</evidence>
<keyword evidence="4" id="KW-0874">Quinone</keyword>
<name>A0A1G2G2G8_9BACT</name>
<evidence type="ECO:0000256" key="6">
    <source>
        <dbReference type="ARBA" id="ARBA00023002"/>
    </source>
</evidence>
<evidence type="ECO:0000256" key="2">
    <source>
        <dbReference type="ARBA" id="ARBA00006214"/>
    </source>
</evidence>
<dbReference type="GO" id="GO:0016491">
    <property type="term" value="F:oxidoreductase activity"/>
    <property type="evidence" value="ECO:0007669"/>
    <property type="project" value="UniProtKB-KW"/>
</dbReference>
<dbReference type="Proteomes" id="UP000177480">
    <property type="component" value="Unassembled WGS sequence"/>
</dbReference>
<keyword evidence="6" id="KW-0560">Oxidoreductase</keyword>
<evidence type="ECO:0000256" key="8">
    <source>
        <dbReference type="ARBA" id="ARBA00023157"/>
    </source>
</evidence>
<evidence type="ECO:0000256" key="10">
    <source>
        <dbReference type="SAM" id="Phobius"/>
    </source>
</evidence>
<dbReference type="InterPro" id="IPR038354">
    <property type="entry name" value="VKOR_sf"/>
</dbReference>
<keyword evidence="7 10" id="KW-0472">Membrane</keyword>
<evidence type="ECO:0000313" key="13">
    <source>
        <dbReference type="Proteomes" id="UP000177480"/>
    </source>
</evidence>
<dbReference type="GO" id="GO:0048038">
    <property type="term" value="F:quinone binding"/>
    <property type="evidence" value="ECO:0007669"/>
    <property type="project" value="UniProtKB-KW"/>
</dbReference>
<feature type="transmembrane region" description="Helical" evidence="10">
    <location>
        <begin position="59"/>
        <end position="80"/>
    </location>
</feature>
<sequence length="155" mass="16570">MKRIPDTLLVGFLFVAFIGFMDAAYLTAKHYVGEIPPCSLASGCETVLTSPYATLGGNIPIALVGASYYLALFVGGIIYADTKNIAVLKTTAYFTTAGFVTSVILVSLQMFVIHALCLYCIASAITSTVLFILGVVILKKLKQTDSIGTMPILMR</sequence>
<keyword evidence="5 10" id="KW-1133">Transmembrane helix</keyword>
<evidence type="ECO:0000256" key="3">
    <source>
        <dbReference type="ARBA" id="ARBA00022692"/>
    </source>
</evidence>
<dbReference type="CDD" id="cd12916">
    <property type="entry name" value="VKOR_1"/>
    <property type="match status" value="1"/>
</dbReference>